<dbReference type="PRINTS" id="PR02031">
    <property type="entry name" value="CYSSERRICHNP"/>
</dbReference>
<dbReference type="GO" id="GO:0003677">
    <property type="term" value="F:DNA binding"/>
    <property type="evidence" value="ECO:0007669"/>
    <property type="project" value="UniProtKB-KW"/>
</dbReference>
<dbReference type="InParanoid" id="A0A803JFE8"/>
<evidence type="ECO:0000256" key="1">
    <source>
        <dbReference type="ARBA" id="ARBA00004123"/>
    </source>
</evidence>
<proteinExistence type="inferred from homology"/>
<dbReference type="AlphaFoldDB" id="A0A803JFE8"/>
<keyword evidence="5" id="KW-0238">DNA-binding</keyword>
<dbReference type="PANTHER" id="PTHR13580">
    <property type="entry name" value="TGF-BETA INDUCED APOPTOSIS PROTEIN"/>
    <property type="match status" value="1"/>
</dbReference>
<dbReference type="PANTHER" id="PTHR13580:SF10">
    <property type="entry name" value="CYSTEINE_SERINE-RICH NUCLEAR PROTEIN 1"/>
    <property type="match status" value="1"/>
</dbReference>
<evidence type="ECO:0000256" key="7">
    <source>
        <dbReference type="ARBA" id="ARBA00023163"/>
    </source>
</evidence>
<evidence type="ECO:0000256" key="9">
    <source>
        <dbReference type="SAM" id="MobiDB-lite"/>
    </source>
</evidence>
<name>A0A803JFE8_XENTR</name>
<reference evidence="11" key="1">
    <citation type="journal article" date="2010" name="Science">
        <title>The genome of the Western clawed frog Xenopus tropicalis.</title>
        <authorList>
            <person name="Hellsten U."/>
            <person name="Harland R.M."/>
            <person name="Gilchrist M.J."/>
            <person name="Hendrix D."/>
            <person name="Jurka J."/>
            <person name="Kapitonov V."/>
            <person name="Ovcharenko I."/>
            <person name="Putnam N.H."/>
            <person name="Shu S."/>
            <person name="Taher L."/>
            <person name="Blitz I.L."/>
            <person name="Blumberg B."/>
            <person name="Dichmann D.S."/>
            <person name="Dubchak I."/>
            <person name="Amaya E."/>
            <person name="Detter J.C."/>
            <person name="Fletcher R."/>
            <person name="Gerhard D.S."/>
            <person name="Goodstein D."/>
            <person name="Graves T."/>
            <person name="Grigoriev I.V."/>
            <person name="Grimwood J."/>
            <person name="Kawashima T."/>
            <person name="Lindquist E."/>
            <person name="Lucas S.M."/>
            <person name="Mead P.E."/>
            <person name="Mitros T."/>
            <person name="Ogino H."/>
            <person name="Ohta Y."/>
            <person name="Poliakov A.V."/>
            <person name="Pollet N."/>
            <person name="Robert J."/>
            <person name="Salamov A."/>
            <person name="Sater A.K."/>
            <person name="Schmutz J."/>
            <person name="Terry A."/>
            <person name="Vize P.D."/>
            <person name="Warren W.C."/>
            <person name="Wells D."/>
            <person name="Wills A."/>
            <person name="Wilson R.K."/>
            <person name="Zimmerman L.B."/>
            <person name="Zorn A.M."/>
            <person name="Grainger R."/>
            <person name="Grammer T."/>
            <person name="Khokha M.K."/>
            <person name="Richardson P.M."/>
            <person name="Rokhsar D.S."/>
        </authorList>
    </citation>
    <scope>NUCLEOTIDE SEQUENCE [LARGE SCALE GENOMIC DNA]</scope>
    <source>
        <strain evidence="11">Nigerian</strain>
    </source>
</reference>
<dbReference type="Pfam" id="PF16019">
    <property type="entry name" value="CSRNP_N"/>
    <property type="match status" value="1"/>
</dbReference>
<keyword evidence="6" id="KW-0010">Activator</keyword>
<evidence type="ECO:0000256" key="4">
    <source>
        <dbReference type="ARBA" id="ARBA00023015"/>
    </source>
</evidence>
<evidence type="ECO:0000313" key="11">
    <source>
        <dbReference type="Ensembl" id="ENSXETP00000106616"/>
    </source>
</evidence>
<feature type="region of interest" description="Disordered" evidence="9">
    <location>
        <begin position="371"/>
        <end position="406"/>
    </location>
</feature>
<protein>
    <submittedName>
        <fullName evidence="11">Cysteine-serine-rich nuclear protein 1</fullName>
    </submittedName>
</protein>
<evidence type="ECO:0000256" key="5">
    <source>
        <dbReference type="ARBA" id="ARBA00023125"/>
    </source>
</evidence>
<comment type="subcellular location">
    <subcellularLocation>
        <location evidence="1">Nucleus</location>
    </subcellularLocation>
</comment>
<dbReference type="GeneTree" id="ENSGT00950000183072"/>
<feature type="compositionally biased region" description="Low complexity" evidence="9">
    <location>
        <begin position="52"/>
        <end position="69"/>
    </location>
</feature>
<accession>A0A803JFE8</accession>
<comment type="similarity">
    <text evidence="2">Belongs to the AXUD1 family.</text>
</comment>
<feature type="region of interest" description="Disordered" evidence="9">
    <location>
        <begin position="318"/>
        <end position="358"/>
    </location>
</feature>
<evidence type="ECO:0000256" key="3">
    <source>
        <dbReference type="ARBA" id="ARBA00022703"/>
    </source>
</evidence>
<keyword evidence="8" id="KW-0539">Nucleus</keyword>
<sequence length="604" mass="67853">MCPIALVQLEWLPPSLHCGFIIFPSKRTRPMKRATMSGVLKRKYQALEEDSNYSSSSASPSSSLTSSGSDSDEDYSHDAKLFITDFTPTSILKKEKRFKKNKVLFDRVVVFYFQRCQGFTSVPSRGGCTLGMKRRHSYSRQYTLEEFSKEQLSRRREKLKERLKEEKLESLRNMLTLNGTIVSQKANNLSIDDICDEDIDMNGAEVEDGFSPRMYPPRERRALLKREGVKKIDKSEKHELNEIRRSREDCGCNCQDFCEPETCSCTIAGIKCQRDHSMFPCGCTKDGCGNRNGRVEFNSSRVQTHFLHTVMRLELEEKHQNNDRKLEAEDSANERLNPFAGVPVGKGSSEERATPLTPAFQFSMDIEVAGDDSCSSDMTDTSSSSNQSEDSEEPYEAASSDKSQLDVDDDYLARILHFNDSEYEENSSDCQDNLSFFHPTDFFCDNVYQPISGTDKPASGPYSSSFPKCIDDNANQDASCFSDEVASLTTSDGPSDYSSSQAESHSKSYTDISLSSDSLDLFQAYPDYNLGPLYNSLKEYENLDNLSFQLPTFPGIAPSGDQTTCFLESLIGLSESIPDTPVPFTDNQLLEDAFKSSLMETMTV</sequence>
<keyword evidence="4" id="KW-0805">Transcription regulation</keyword>
<organism evidence="11">
    <name type="scientific">Xenopus tropicalis</name>
    <name type="common">Western clawed frog</name>
    <name type="synonym">Silurana tropicalis</name>
    <dbReference type="NCBI Taxonomy" id="8364"/>
    <lineage>
        <taxon>Eukaryota</taxon>
        <taxon>Metazoa</taxon>
        <taxon>Chordata</taxon>
        <taxon>Craniata</taxon>
        <taxon>Vertebrata</taxon>
        <taxon>Euteleostomi</taxon>
        <taxon>Amphibia</taxon>
        <taxon>Batrachia</taxon>
        <taxon>Anura</taxon>
        <taxon>Pipoidea</taxon>
        <taxon>Pipidae</taxon>
        <taxon>Xenopodinae</taxon>
        <taxon>Xenopus</taxon>
        <taxon>Silurana</taxon>
    </lineage>
</organism>
<feature type="domain" description="Cysteine/serine-rich nuclear protein N-terminal" evidence="10">
    <location>
        <begin position="99"/>
        <end position="316"/>
    </location>
</feature>
<evidence type="ECO:0000256" key="8">
    <source>
        <dbReference type="ARBA" id="ARBA00023242"/>
    </source>
</evidence>
<dbReference type="InterPro" id="IPR031972">
    <property type="entry name" value="CSRNP_N"/>
</dbReference>
<dbReference type="Ensembl" id="ENSXETT00000112692">
    <property type="protein sequence ID" value="ENSXETP00000106616"/>
    <property type="gene ID" value="ENSXETG00000049075"/>
</dbReference>
<feature type="compositionally biased region" description="Basic and acidic residues" evidence="9">
    <location>
        <begin position="318"/>
        <end position="328"/>
    </location>
</feature>
<gene>
    <name evidence="11" type="primary">csrnp1</name>
</gene>
<feature type="region of interest" description="Disordered" evidence="9">
    <location>
        <begin position="51"/>
        <end position="71"/>
    </location>
</feature>
<reference evidence="11" key="2">
    <citation type="submission" date="2021-03" db="UniProtKB">
        <authorList>
            <consortium name="Ensembl"/>
        </authorList>
    </citation>
    <scope>IDENTIFICATION</scope>
</reference>
<dbReference type="GO" id="GO:0006915">
    <property type="term" value="P:apoptotic process"/>
    <property type="evidence" value="ECO:0007669"/>
    <property type="project" value="UniProtKB-KW"/>
</dbReference>
<evidence type="ECO:0000256" key="2">
    <source>
        <dbReference type="ARBA" id="ARBA00008548"/>
    </source>
</evidence>
<keyword evidence="7" id="KW-0804">Transcription</keyword>
<dbReference type="GO" id="GO:0005634">
    <property type="term" value="C:nucleus"/>
    <property type="evidence" value="ECO:0007669"/>
    <property type="project" value="UniProtKB-SubCell"/>
</dbReference>
<keyword evidence="3" id="KW-0053">Apoptosis</keyword>
<dbReference type="InterPro" id="IPR023260">
    <property type="entry name" value="Cys/Ser-rich_nuc_prot"/>
</dbReference>
<feature type="compositionally biased region" description="Low complexity" evidence="9">
    <location>
        <begin position="371"/>
        <end position="388"/>
    </location>
</feature>
<evidence type="ECO:0000256" key="6">
    <source>
        <dbReference type="ARBA" id="ARBA00023159"/>
    </source>
</evidence>
<dbReference type="FunCoup" id="A0A803JFE8">
    <property type="interactions" value="781"/>
</dbReference>
<evidence type="ECO:0000259" key="10">
    <source>
        <dbReference type="Pfam" id="PF16019"/>
    </source>
</evidence>